<name>A0A8I6RTE1_CIMLE</name>
<accession>A0A8I6RTE1</accession>
<keyword evidence="1" id="KW-0812">Transmembrane</keyword>
<dbReference type="Proteomes" id="UP000494040">
    <property type="component" value="Unassembled WGS sequence"/>
</dbReference>
<proteinExistence type="predicted"/>
<feature type="transmembrane region" description="Helical" evidence="1">
    <location>
        <begin position="49"/>
        <end position="73"/>
    </location>
</feature>
<dbReference type="OrthoDB" id="7674340at2759"/>
<keyword evidence="1" id="KW-0472">Membrane</keyword>
<dbReference type="RefSeq" id="XP_014249815.1">
    <property type="nucleotide sequence ID" value="XM_014394329.1"/>
</dbReference>
<dbReference type="EnsemblMetazoa" id="XM_014394329.1">
    <property type="protein sequence ID" value="XP_014249815.1"/>
    <property type="gene ID" value="LOC106666848"/>
</dbReference>
<organism evidence="2 3">
    <name type="scientific">Cimex lectularius</name>
    <name type="common">Bed bug</name>
    <name type="synonym">Acanthia lectularia</name>
    <dbReference type="NCBI Taxonomy" id="79782"/>
    <lineage>
        <taxon>Eukaryota</taxon>
        <taxon>Metazoa</taxon>
        <taxon>Ecdysozoa</taxon>
        <taxon>Arthropoda</taxon>
        <taxon>Hexapoda</taxon>
        <taxon>Insecta</taxon>
        <taxon>Pterygota</taxon>
        <taxon>Neoptera</taxon>
        <taxon>Paraneoptera</taxon>
        <taxon>Hemiptera</taxon>
        <taxon>Heteroptera</taxon>
        <taxon>Panheteroptera</taxon>
        <taxon>Cimicomorpha</taxon>
        <taxon>Cimicidae</taxon>
        <taxon>Cimex</taxon>
    </lineage>
</organism>
<dbReference type="CTD" id="36371"/>
<reference evidence="2" key="1">
    <citation type="submission" date="2022-01" db="UniProtKB">
        <authorList>
            <consortium name="EnsemblMetazoa"/>
        </authorList>
    </citation>
    <scope>IDENTIFICATION</scope>
</reference>
<keyword evidence="3" id="KW-1185">Reference proteome</keyword>
<evidence type="ECO:0000313" key="3">
    <source>
        <dbReference type="Proteomes" id="UP000494040"/>
    </source>
</evidence>
<sequence>MCNLRYTSKMVTLFAVSSKHLAILAFNSKHNNITKSNYNMTNVAPAHAGVNFLLGGAMMSCLLITIVCICYLCHWRFQKSEGRYVRRDSWIQVADAETSVHIFTLDEQCYNQLSLCQGRENYINLSPPSYEDVIENGKEHCDETGSVNDPDLPSYETAMKLSGRGYV</sequence>
<evidence type="ECO:0000313" key="2">
    <source>
        <dbReference type="EnsemblMetazoa" id="XP_014249815.1"/>
    </source>
</evidence>
<evidence type="ECO:0000256" key="1">
    <source>
        <dbReference type="SAM" id="Phobius"/>
    </source>
</evidence>
<keyword evidence="1" id="KW-1133">Transmembrane helix</keyword>
<dbReference type="AlphaFoldDB" id="A0A8I6RTE1"/>
<dbReference type="KEGG" id="clec:106666848"/>
<protein>
    <submittedName>
        <fullName evidence="2">Uncharacterized protein</fullName>
    </submittedName>
</protein>
<dbReference type="GeneID" id="106666848"/>